<dbReference type="Gene3D" id="3.40.50.300">
    <property type="entry name" value="P-loop containing nucleotide triphosphate hydrolases"/>
    <property type="match status" value="1"/>
</dbReference>
<feature type="non-terminal residue" evidence="1">
    <location>
        <position position="76"/>
    </location>
</feature>
<comment type="caution">
    <text evidence="1">The sequence shown here is derived from an EMBL/GenBank/DDBJ whole genome shotgun (WGS) entry which is preliminary data.</text>
</comment>
<dbReference type="AlphaFoldDB" id="X0TW04"/>
<sequence length="76" mass="8809">MVIGPTYEVLDRNALKDYVDTFQGTDWQGHLNKVKVTYTHPDGTMVYFRSADKPDHLEGGHFDWIWMDEAGQYKDG</sequence>
<evidence type="ECO:0000313" key="1">
    <source>
        <dbReference type="EMBL" id="GAF92322.1"/>
    </source>
</evidence>
<organism evidence="1">
    <name type="scientific">marine sediment metagenome</name>
    <dbReference type="NCBI Taxonomy" id="412755"/>
    <lineage>
        <taxon>unclassified sequences</taxon>
        <taxon>metagenomes</taxon>
        <taxon>ecological metagenomes</taxon>
    </lineage>
</organism>
<name>X0TW04_9ZZZZ</name>
<accession>X0TW04</accession>
<dbReference type="InterPro" id="IPR027417">
    <property type="entry name" value="P-loop_NTPase"/>
</dbReference>
<proteinExistence type="predicted"/>
<gene>
    <name evidence="1" type="ORF">S01H1_24243</name>
</gene>
<reference evidence="1" key="1">
    <citation type="journal article" date="2014" name="Front. Microbiol.">
        <title>High frequency of phylogenetically diverse reductive dehalogenase-homologous genes in deep subseafloor sedimentary metagenomes.</title>
        <authorList>
            <person name="Kawai M."/>
            <person name="Futagami T."/>
            <person name="Toyoda A."/>
            <person name="Takaki Y."/>
            <person name="Nishi S."/>
            <person name="Hori S."/>
            <person name="Arai W."/>
            <person name="Tsubouchi T."/>
            <person name="Morono Y."/>
            <person name="Uchiyama I."/>
            <person name="Ito T."/>
            <person name="Fujiyama A."/>
            <person name="Inagaki F."/>
            <person name="Takami H."/>
        </authorList>
    </citation>
    <scope>NUCLEOTIDE SEQUENCE</scope>
    <source>
        <strain evidence="1">Expedition CK06-06</strain>
    </source>
</reference>
<dbReference type="EMBL" id="BARS01014329">
    <property type="protein sequence ID" value="GAF92322.1"/>
    <property type="molecule type" value="Genomic_DNA"/>
</dbReference>
<protein>
    <submittedName>
        <fullName evidence="1">Uncharacterized protein</fullName>
    </submittedName>
</protein>